<evidence type="ECO:0000313" key="2">
    <source>
        <dbReference type="Proteomes" id="UP000051010"/>
    </source>
</evidence>
<gene>
    <name evidence="1" type="ORF">FD47_GL002365</name>
</gene>
<dbReference type="EMBL" id="AZFZ01000006">
    <property type="protein sequence ID" value="KRM45047.1"/>
    <property type="molecule type" value="Genomic_DNA"/>
</dbReference>
<protein>
    <submittedName>
        <fullName evidence="1">Uncharacterized protein</fullName>
    </submittedName>
</protein>
<proteinExistence type="predicted"/>
<name>A0A0R1YRN5_9LACO</name>
<comment type="caution">
    <text evidence="1">The sequence shown here is derived from an EMBL/GenBank/DDBJ whole genome shotgun (WGS) entry which is preliminary data.</text>
</comment>
<reference evidence="1 2" key="1">
    <citation type="journal article" date="2015" name="Genome Announc.">
        <title>Expanding the biotechnology potential of lactobacilli through comparative genomics of 213 strains and associated genera.</title>
        <authorList>
            <person name="Sun Z."/>
            <person name="Harris H.M."/>
            <person name="McCann A."/>
            <person name="Guo C."/>
            <person name="Argimon S."/>
            <person name="Zhang W."/>
            <person name="Yang X."/>
            <person name="Jeffery I.B."/>
            <person name="Cooney J.C."/>
            <person name="Kagawa T.F."/>
            <person name="Liu W."/>
            <person name="Song Y."/>
            <person name="Salvetti E."/>
            <person name="Wrobel A."/>
            <person name="Rasinkangas P."/>
            <person name="Parkhill J."/>
            <person name="Rea M.C."/>
            <person name="O'Sullivan O."/>
            <person name="Ritari J."/>
            <person name="Douillard F.P."/>
            <person name="Paul Ross R."/>
            <person name="Yang R."/>
            <person name="Briner A.E."/>
            <person name="Felis G.E."/>
            <person name="de Vos W.M."/>
            <person name="Barrangou R."/>
            <person name="Klaenhammer T.R."/>
            <person name="Caufield P.W."/>
            <person name="Cui Y."/>
            <person name="Zhang H."/>
            <person name="O'Toole P.W."/>
        </authorList>
    </citation>
    <scope>NUCLEOTIDE SEQUENCE [LARGE SCALE GENOMIC DNA]</scope>
    <source>
        <strain evidence="1 2">DSM 18390</strain>
    </source>
</reference>
<dbReference type="AlphaFoldDB" id="A0A0R1YRN5"/>
<organism evidence="1 2">
    <name type="scientific">Lentilactobacillus parafarraginis DSM 18390 = JCM 14109</name>
    <dbReference type="NCBI Taxonomy" id="1423786"/>
    <lineage>
        <taxon>Bacteria</taxon>
        <taxon>Bacillati</taxon>
        <taxon>Bacillota</taxon>
        <taxon>Bacilli</taxon>
        <taxon>Lactobacillales</taxon>
        <taxon>Lactobacillaceae</taxon>
        <taxon>Lentilactobacillus</taxon>
    </lineage>
</organism>
<evidence type="ECO:0000313" key="1">
    <source>
        <dbReference type="EMBL" id="KRM45047.1"/>
    </source>
</evidence>
<sequence length="50" mass="5557">MFKTNYNSKNNLKSGVAGIDDINTAAPDFRLFVSNYEAPSPMNLLISTEF</sequence>
<accession>A0A0R1YRN5</accession>
<dbReference type="Proteomes" id="UP000051010">
    <property type="component" value="Unassembled WGS sequence"/>
</dbReference>
<dbReference type="PATRIC" id="fig|1423786.4.peg.2483"/>